<feature type="signal peptide" evidence="2">
    <location>
        <begin position="1"/>
        <end position="22"/>
    </location>
</feature>
<feature type="chain" id="PRO_5010473307" description="Sialate O-acetylesterase" evidence="2">
    <location>
        <begin position="23"/>
        <end position="776"/>
    </location>
</feature>
<evidence type="ECO:0008006" key="9">
    <source>
        <dbReference type="Google" id="ProtNLM"/>
    </source>
</evidence>
<evidence type="ECO:0000256" key="2">
    <source>
        <dbReference type="SAM" id="SignalP"/>
    </source>
</evidence>
<dbReference type="Proteomes" id="UP000183766">
    <property type="component" value="Unassembled WGS sequence"/>
</dbReference>
<dbReference type="GO" id="GO:0001681">
    <property type="term" value="F:sialate O-acetylesterase activity"/>
    <property type="evidence" value="ECO:0007669"/>
    <property type="project" value="InterPro"/>
</dbReference>
<dbReference type="Proteomes" id="UP000183040">
    <property type="component" value="Unassembled WGS sequence"/>
</dbReference>
<feature type="domain" description="Sialate O-acetylesterase" evidence="3">
    <location>
        <begin position="109"/>
        <end position="361"/>
    </location>
</feature>
<dbReference type="AlphaFoldDB" id="A0A1I4V4I9"/>
<proteinExistence type="predicted"/>
<dbReference type="InterPro" id="IPR018711">
    <property type="entry name" value="NAGPA"/>
</dbReference>
<evidence type="ECO:0000313" key="6">
    <source>
        <dbReference type="EMBL" id="SFM96106.1"/>
    </source>
</evidence>
<sequence>MKLLIKKITCVILILCSYCSYGEAKIQLPSILGNGMVLQQKSEVKLWGKATPNKKVVVYTSWNAQQQEVDSNQKGDWSVAVTTPEAGGPYTIRISDGEELILDDVLIGEVWLCSGQSNMEMPVKGFRGQPAAESQNTIVNANSNRSLRLFTVQRAYSSVPQENVAGQWERNTPKSVSTFSAVAYFYGDQLQKVLGIPVGLIHVSWSGSSIEPWISKENLLQFPEIDLTPAANPQSKYANGTPTVLYNAMIKPLENYNIKGMIWYQGESNSARPEQYQRLFAVWAKQNRTLFRSKDFPIYYTEIAPVASPVDRPFQRAIFREAQLESMYEISNTGMAFTNDLGSEKFIHAPQKREIGQRLAYWALAKTYQLEGFEYSGPIHRSYMKNGKVIEILFDHADDGLNPENEPLVGFEVASEDSIFYPANAEIINGTSRVKVWNDKVIQPVYVRYAFRNFLRGNLINNAGLPATPFRMDLRKLDFQNPENLGWTRVTTFGKLPEYVNVYHSPEWIESTRTNAYIAVIDTKKGGSLDVGGEESGIKTPTEFYQSEKRKPVIVLNGGYFANGKTVSLICKDGRILSDNISVVNRILEGKKTAYYPTRSVFSLYKDGTYHVDWIYKSNQQTYAYDMPALNSSTRPPLSVPSKGFPRGAKVWSAEMGIGAGPVLIKDGMIRNSWVEELLDVASGINPQTCQPRSAVGITQDGKLVLFVCEGREQTPDVPGMTLDQLARLMKAFGCVDALNLDGGGSSCMLINGKETIKPCNKDHQQRPVATVLFAR</sequence>
<evidence type="ECO:0000256" key="1">
    <source>
        <dbReference type="ARBA" id="ARBA00022801"/>
    </source>
</evidence>
<dbReference type="InterPro" id="IPR039329">
    <property type="entry name" value="SIAE"/>
</dbReference>
<keyword evidence="1" id="KW-0378">Hydrolase</keyword>
<dbReference type="Gene3D" id="3.40.50.1110">
    <property type="entry name" value="SGNH hydrolase"/>
    <property type="match status" value="1"/>
</dbReference>
<feature type="domain" description="Phosphodiester glycosidase" evidence="4">
    <location>
        <begin position="552"/>
        <end position="774"/>
    </location>
</feature>
<dbReference type="InterPro" id="IPR005181">
    <property type="entry name" value="SASA"/>
</dbReference>
<organism evidence="6 8">
    <name type="scientific">Bacteroides xylanisolvens</name>
    <dbReference type="NCBI Taxonomy" id="371601"/>
    <lineage>
        <taxon>Bacteria</taxon>
        <taxon>Pseudomonadati</taxon>
        <taxon>Bacteroidota</taxon>
        <taxon>Bacteroidia</taxon>
        <taxon>Bacteroidales</taxon>
        <taxon>Bacteroidaceae</taxon>
        <taxon>Bacteroides</taxon>
    </lineage>
</organism>
<dbReference type="PANTHER" id="PTHR22901:SF0">
    <property type="entry name" value="SIALATE O-ACETYLESTERASE"/>
    <property type="match status" value="1"/>
</dbReference>
<protein>
    <recommendedName>
        <fullName evidence="9">Sialate O-acetylesterase</fullName>
    </recommendedName>
</protein>
<accession>A0A1I4V4I9</accession>
<dbReference type="InterPro" id="IPR013783">
    <property type="entry name" value="Ig-like_fold"/>
</dbReference>
<gene>
    <name evidence="5" type="ORF">SAMN04487924_13218</name>
    <name evidence="6" type="ORF">SAMN05216250_11510</name>
</gene>
<dbReference type="PANTHER" id="PTHR22901">
    <property type="entry name" value="SIALATE O-ACETYLESTERASE"/>
    <property type="match status" value="1"/>
</dbReference>
<dbReference type="GO" id="GO:0005975">
    <property type="term" value="P:carbohydrate metabolic process"/>
    <property type="evidence" value="ECO:0007669"/>
    <property type="project" value="TreeGrafter"/>
</dbReference>
<evidence type="ECO:0000259" key="3">
    <source>
        <dbReference type="Pfam" id="PF03629"/>
    </source>
</evidence>
<dbReference type="InterPro" id="IPR036514">
    <property type="entry name" value="SGNH_hydro_sf"/>
</dbReference>
<evidence type="ECO:0000259" key="4">
    <source>
        <dbReference type="Pfam" id="PF09992"/>
    </source>
</evidence>
<dbReference type="Pfam" id="PF03629">
    <property type="entry name" value="SASA"/>
    <property type="match status" value="1"/>
</dbReference>
<dbReference type="RefSeq" id="WP_074708247.1">
    <property type="nucleotide sequence ID" value="NZ_FNRP01000032.1"/>
</dbReference>
<dbReference type="EMBL" id="FOUM01000015">
    <property type="protein sequence ID" value="SFM96106.1"/>
    <property type="molecule type" value="Genomic_DNA"/>
</dbReference>
<evidence type="ECO:0000313" key="5">
    <source>
        <dbReference type="EMBL" id="SEB10713.1"/>
    </source>
</evidence>
<evidence type="ECO:0000313" key="7">
    <source>
        <dbReference type="Proteomes" id="UP000183040"/>
    </source>
</evidence>
<dbReference type="EMBL" id="FNRP01000032">
    <property type="protein sequence ID" value="SEB10713.1"/>
    <property type="molecule type" value="Genomic_DNA"/>
</dbReference>
<dbReference type="SUPFAM" id="SSF52266">
    <property type="entry name" value="SGNH hydrolase"/>
    <property type="match status" value="1"/>
</dbReference>
<keyword evidence="2" id="KW-0732">Signal</keyword>
<reference evidence="7 8" key="1">
    <citation type="submission" date="2016-10" db="EMBL/GenBank/DDBJ databases">
        <authorList>
            <person name="de Groot N.N."/>
        </authorList>
    </citation>
    <scope>NUCLEOTIDE SEQUENCE [LARGE SCALE GENOMIC DNA]</scope>
    <source>
        <strain evidence="6 8">NLAE-zl-C202</strain>
        <strain evidence="5 7">NLAE-zl-G339</strain>
    </source>
</reference>
<dbReference type="Gene3D" id="2.60.40.10">
    <property type="entry name" value="Immunoglobulins"/>
    <property type="match status" value="1"/>
</dbReference>
<dbReference type="Pfam" id="PF09992">
    <property type="entry name" value="NAGPA"/>
    <property type="match status" value="1"/>
</dbReference>
<name>A0A1I4V4I9_9BACE</name>
<evidence type="ECO:0000313" key="8">
    <source>
        <dbReference type="Proteomes" id="UP000183766"/>
    </source>
</evidence>